<keyword evidence="9" id="KW-0325">Glycoprotein</keyword>
<organism evidence="15 16">
    <name type="scientific">Amphibalanus amphitrite</name>
    <name type="common">Striped barnacle</name>
    <name type="synonym">Balanus amphitrite</name>
    <dbReference type="NCBI Taxonomy" id="1232801"/>
    <lineage>
        <taxon>Eukaryota</taxon>
        <taxon>Metazoa</taxon>
        <taxon>Ecdysozoa</taxon>
        <taxon>Arthropoda</taxon>
        <taxon>Crustacea</taxon>
        <taxon>Multicrustacea</taxon>
        <taxon>Cirripedia</taxon>
        <taxon>Thoracica</taxon>
        <taxon>Thoracicalcarea</taxon>
        <taxon>Balanomorpha</taxon>
        <taxon>Balanoidea</taxon>
        <taxon>Balanidae</taxon>
        <taxon>Amphibalaninae</taxon>
        <taxon>Amphibalanus</taxon>
    </lineage>
</organism>
<sequence>MSGGEASITGRTAPELNASAAPLDDERELGETVAATALLLAIILVTIVGNSLVIISVFTYRPLRSVQNFFVVSLAVADLTVALFVLPLNVAYRLLNQWLLGSYLCQMWLTCDILCCTSSILNLCVIALDRYWAITDPINYAQKRTIRRVNTMIAAVWALSLVISVPPLLGWNDWPAQFTEDTPCTLTQERLFVVYSSSGSFFIPLIIMSVVYAKIFFATKRRLRERTRKLGTLAVPAPPQRTSSRPLAELESVASQEDETEPSPEPEPLSSRADKPANGISVHQFIEEKQRISLSKERKAARVLGVIMGVFVVCWLPFFLMYAIVPFCTNCAPPSQRVVDFVTWLGYVNSSLNPIIYTIYNKDFRTAFSRLLRCDRRMS</sequence>
<dbReference type="SMART" id="SM01381">
    <property type="entry name" value="7TM_GPCR_Srsx"/>
    <property type="match status" value="1"/>
</dbReference>
<evidence type="ECO:0000259" key="14">
    <source>
        <dbReference type="PROSITE" id="PS50262"/>
    </source>
</evidence>
<dbReference type="AlphaFoldDB" id="A0A6A4W2I0"/>
<comment type="caution">
    <text evidence="15">The sequence shown here is derived from an EMBL/GenBank/DDBJ whole genome shotgun (WGS) entry which is preliminary data.</text>
</comment>
<dbReference type="PANTHER" id="PTHR24248">
    <property type="entry name" value="ADRENERGIC RECEPTOR-RELATED G-PROTEIN COUPLED RECEPTOR"/>
    <property type="match status" value="1"/>
</dbReference>
<evidence type="ECO:0000256" key="1">
    <source>
        <dbReference type="ARBA" id="ARBA00004651"/>
    </source>
</evidence>
<dbReference type="GO" id="GO:0005886">
    <property type="term" value="C:plasma membrane"/>
    <property type="evidence" value="ECO:0007669"/>
    <property type="project" value="UniProtKB-SubCell"/>
</dbReference>
<evidence type="ECO:0000256" key="4">
    <source>
        <dbReference type="ARBA" id="ARBA00022692"/>
    </source>
</evidence>
<evidence type="ECO:0000256" key="12">
    <source>
        <dbReference type="SAM" id="MobiDB-lite"/>
    </source>
</evidence>
<keyword evidence="7 13" id="KW-0472">Membrane</keyword>
<dbReference type="PRINTS" id="PR00237">
    <property type="entry name" value="GPCRRHODOPSN"/>
</dbReference>
<comment type="similarity">
    <text evidence="2 11">Belongs to the G-protein coupled receptor 1 family.</text>
</comment>
<dbReference type="PRINTS" id="PR00664">
    <property type="entry name" value="OCTOPAMINER"/>
</dbReference>
<dbReference type="SMR" id="A0A6A4W2I0"/>
<proteinExistence type="inferred from homology"/>
<evidence type="ECO:0000256" key="13">
    <source>
        <dbReference type="SAM" id="Phobius"/>
    </source>
</evidence>
<accession>A0A6A4W2I0</accession>
<reference evidence="15 16" key="1">
    <citation type="submission" date="2019-07" db="EMBL/GenBank/DDBJ databases">
        <title>Draft genome assembly of a fouling barnacle, Amphibalanus amphitrite (Darwin, 1854): The first reference genome for Thecostraca.</title>
        <authorList>
            <person name="Kim W."/>
        </authorList>
    </citation>
    <scope>NUCLEOTIDE SEQUENCE [LARGE SCALE GENOMIC DNA]</scope>
    <source>
        <strain evidence="15">SNU_AA5</strain>
        <tissue evidence="15">Soma without cirri and trophi</tissue>
    </source>
</reference>
<dbReference type="PROSITE" id="PS00237">
    <property type="entry name" value="G_PROTEIN_RECEP_F1_1"/>
    <property type="match status" value="1"/>
</dbReference>
<dbReference type="InterPro" id="IPR000276">
    <property type="entry name" value="GPCR_Rhodpsn"/>
</dbReference>
<dbReference type="PROSITE" id="PS50262">
    <property type="entry name" value="G_PROTEIN_RECEP_F1_2"/>
    <property type="match status" value="1"/>
</dbReference>
<evidence type="ECO:0000256" key="11">
    <source>
        <dbReference type="RuleBase" id="RU000688"/>
    </source>
</evidence>
<feature type="transmembrane region" description="Helical" evidence="13">
    <location>
        <begin position="149"/>
        <end position="169"/>
    </location>
</feature>
<evidence type="ECO:0000256" key="10">
    <source>
        <dbReference type="ARBA" id="ARBA00023224"/>
    </source>
</evidence>
<feature type="transmembrane region" description="Helical" evidence="13">
    <location>
        <begin position="303"/>
        <end position="325"/>
    </location>
</feature>
<keyword evidence="16" id="KW-1185">Reference proteome</keyword>
<comment type="subcellular location">
    <subcellularLocation>
        <location evidence="1">Cell membrane</location>
        <topology evidence="1">Multi-pass membrane protein</topology>
    </subcellularLocation>
</comment>
<protein>
    <submittedName>
        <fullName evidence="15">Putative G-protein coupled receptor No18</fullName>
    </submittedName>
</protein>
<evidence type="ECO:0000256" key="5">
    <source>
        <dbReference type="ARBA" id="ARBA00022989"/>
    </source>
</evidence>
<feature type="transmembrane region" description="Helical" evidence="13">
    <location>
        <begin position="107"/>
        <end position="128"/>
    </location>
</feature>
<evidence type="ECO:0000256" key="7">
    <source>
        <dbReference type="ARBA" id="ARBA00023136"/>
    </source>
</evidence>
<dbReference type="EMBL" id="VIIS01001085">
    <property type="protein sequence ID" value="KAF0302177.1"/>
    <property type="molecule type" value="Genomic_DNA"/>
</dbReference>
<keyword evidence="6 11" id="KW-0297">G-protein coupled receptor</keyword>
<evidence type="ECO:0000313" key="16">
    <source>
        <dbReference type="Proteomes" id="UP000440578"/>
    </source>
</evidence>
<dbReference type="GO" id="GO:0004989">
    <property type="term" value="F:octopamine receptor activity"/>
    <property type="evidence" value="ECO:0007669"/>
    <property type="project" value="InterPro"/>
</dbReference>
<keyword evidence="3" id="KW-1003">Cell membrane</keyword>
<evidence type="ECO:0000256" key="9">
    <source>
        <dbReference type="ARBA" id="ARBA00023180"/>
    </source>
</evidence>
<feature type="transmembrane region" description="Helical" evidence="13">
    <location>
        <begin position="201"/>
        <end position="219"/>
    </location>
</feature>
<keyword evidence="8 11" id="KW-0675">Receptor</keyword>
<keyword evidence="10 11" id="KW-0807">Transducer</keyword>
<feature type="transmembrane region" description="Helical" evidence="13">
    <location>
        <begin position="33"/>
        <end position="58"/>
    </location>
</feature>
<gene>
    <name evidence="15" type="primary">GPR18</name>
    <name evidence="15" type="ORF">FJT64_025720</name>
</gene>
<evidence type="ECO:0000256" key="2">
    <source>
        <dbReference type="ARBA" id="ARBA00010663"/>
    </source>
</evidence>
<dbReference type="InterPro" id="IPR002002">
    <property type="entry name" value="Octopmn_rcpt"/>
</dbReference>
<dbReference type="OrthoDB" id="5955450at2759"/>
<evidence type="ECO:0000256" key="6">
    <source>
        <dbReference type="ARBA" id="ARBA00023040"/>
    </source>
</evidence>
<keyword evidence="5 13" id="KW-1133">Transmembrane helix</keyword>
<keyword evidence="4 11" id="KW-0812">Transmembrane</keyword>
<evidence type="ECO:0000256" key="3">
    <source>
        <dbReference type="ARBA" id="ARBA00022475"/>
    </source>
</evidence>
<evidence type="ECO:0000256" key="8">
    <source>
        <dbReference type="ARBA" id="ARBA00023170"/>
    </source>
</evidence>
<name>A0A6A4W2I0_AMPAM</name>
<dbReference type="Proteomes" id="UP000440578">
    <property type="component" value="Unassembled WGS sequence"/>
</dbReference>
<dbReference type="InterPro" id="IPR017452">
    <property type="entry name" value="GPCR_Rhodpsn_7TM"/>
</dbReference>
<feature type="domain" description="G-protein coupled receptors family 1 profile" evidence="14">
    <location>
        <begin position="49"/>
        <end position="357"/>
    </location>
</feature>
<feature type="region of interest" description="Disordered" evidence="12">
    <location>
        <begin position="234"/>
        <end position="276"/>
    </location>
</feature>
<dbReference type="Gene3D" id="1.20.1070.10">
    <property type="entry name" value="Rhodopsin 7-helix transmembrane proteins"/>
    <property type="match status" value="1"/>
</dbReference>
<dbReference type="Pfam" id="PF00001">
    <property type="entry name" value="7tm_1"/>
    <property type="match status" value="1"/>
</dbReference>
<evidence type="ECO:0000313" key="15">
    <source>
        <dbReference type="EMBL" id="KAF0302177.1"/>
    </source>
</evidence>
<feature type="transmembrane region" description="Helical" evidence="13">
    <location>
        <begin position="70"/>
        <end position="95"/>
    </location>
</feature>
<dbReference type="PANTHER" id="PTHR24248:SF174">
    <property type="entry name" value="TYRAMINE_OCTOPAMINE RECEPTOR"/>
    <property type="match status" value="1"/>
</dbReference>
<dbReference type="SUPFAM" id="SSF81321">
    <property type="entry name" value="Family A G protein-coupled receptor-like"/>
    <property type="match status" value="1"/>
</dbReference>
<dbReference type="CDD" id="cd15060">
    <property type="entry name" value="7tmA_tyramine_octopamine_R-like"/>
    <property type="match status" value="1"/>
</dbReference>